<evidence type="ECO:0000313" key="1">
    <source>
        <dbReference type="EMBL" id="CAL1372122.1"/>
    </source>
</evidence>
<dbReference type="EMBL" id="OZ034815">
    <property type="protein sequence ID" value="CAL1372122.1"/>
    <property type="molecule type" value="Genomic_DNA"/>
</dbReference>
<reference evidence="1 2" key="1">
    <citation type="submission" date="2024-04" db="EMBL/GenBank/DDBJ databases">
        <authorList>
            <person name="Fracassetti M."/>
        </authorList>
    </citation>
    <scope>NUCLEOTIDE SEQUENCE [LARGE SCALE GENOMIC DNA]</scope>
</reference>
<sequence length="83" mass="9272">MREEQRMVIPPTLYEYSRPRALNITLNIVGPPTTMKIHTSLLHMVKQAGRFAGRSDDHPGQPLKAFLDIVDFNPGDEATKGAI</sequence>
<gene>
    <name evidence="1" type="ORF">LTRI10_LOCUS14145</name>
</gene>
<dbReference type="AlphaFoldDB" id="A0AAV2DFB5"/>
<proteinExistence type="predicted"/>
<dbReference type="Proteomes" id="UP001497516">
    <property type="component" value="Chromosome 2"/>
</dbReference>
<protein>
    <submittedName>
        <fullName evidence="1">Uncharacterized protein</fullName>
    </submittedName>
</protein>
<organism evidence="1 2">
    <name type="scientific">Linum trigynum</name>
    <dbReference type="NCBI Taxonomy" id="586398"/>
    <lineage>
        <taxon>Eukaryota</taxon>
        <taxon>Viridiplantae</taxon>
        <taxon>Streptophyta</taxon>
        <taxon>Embryophyta</taxon>
        <taxon>Tracheophyta</taxon>
        <taxon>Spermatophyta</taxon>
        <taxon>Magnoliopsida</taxon>
        <taxon>eudicotyledons</taxon>
        <taxon>Gunneridae</taxon>
        <taxon>Pentapetalae</taxon>
        <taxon>rosids</taxon>
        <taxon>fabids</taxon>
        <taxon>Malpighiales</taxon>
        <taxon>Linaceae</taxon>
        <taxon>Linum</taxon>
    </lineage>
</organism>
<accession>A0AAV2DFB5</accession>
<keyword evidence="2" id="KW-1185">Reference proteome</keyword>
<evidence type="ECO:0000313" key="2">
    <source>
        <dbReference type="Proteomes" id="UP001497516"/>
    </source>
</evidence>
<name>A0AAV2DFB5_9ROSI</name>